<accession>A0A1H3F7A7</accession>
<dbReference type="GO" id="GO:0008757">
    <property type="term" value="F:S-adenosylmethionine-dependent methyltransferase activity"/>
    <property type="evidence" value="ECO:0007669"/>
    <property type="project" value="InterPro"/>
</dbReference>
<keyword evidence="2" id="KW-0489">Methyltransferase</keyword>
<dbReference type="CDD" id="cd02440">
    <property type="entry name" value="AdoMet_MTases"/>
    <property type="match status" value="1"/>
</dbReference>
<gene>
    <name evidence="2" type="ORF">SAMN04488579_10966</name>
</gene>
<dbReference type="InterPro" id="IPR013216">
    <property type="entry name" value="Methyltransf_11"/>
</dbReference>
<reference evidence="3" key="1">
    <citation type="submission" date="2016-10" db="EMBL/GenBank/DDBJ databases">
        <authorList>
            <person name="Varghese N."/>
            <person name="Submissions S."/>
        </authorList>
    </citation>
    <scope>NUCLEOTIDE SEQUENCE [LARGE SCALE GENOMIC DNA]</scope>
    <source>
        <strain evidence="3">VPI 5359</strain>
    </source>
</reference>
<feature type="domain" description="Methyltransferase type 11" evidence="1">
    <location>
        <begin position="17"/>
        <end position="113"/>
    </location>
</feature>
<proteinExistence type="predicted"/>
<sequence length="236" mass="26705">MKQLKKELSMRHGGRVLDIATRYGEFAFKLKDGLRDYTMILAVDCDEQTIAEAKEKHHDDDICFEVMDGGHLDLPENSMDTVCLSNSMHHVEDVERVFSEMLRVLKPGGTFIVNEMPCDGQEGPRKTHVALHHLGGEIDTILGQHHGATWPKADIIRGVEALGLDNLMIFEDEETDSIWDEKLQAKAAKISDKVEKVKDHPQYLEFKKRAAEIEAMAKNNGIKRCRQLVLIGEKSK</sequence>
<dbReference type="Proteomes" id="UP000199652">
    <property type="component" value="Unassembled WGS sequence"/>
</dbReference>
<dbReference type="GO" id="GO:0032259">
    <property type="term" value="P:methylation"/>
    <property type="evidence" value="ECO:0007669"/>
    <property type="project" value="UniProtKB-KW"/>
</dbReference>
<evidence type="ECO:0000313" key="2">
    <source>
        <dbReference type="EMBL" id="SDX86861.1"/>
    </source>
</evidence>
<evidence type="ECO:0000259" key="1">
    <source>
        <dbReference type="Pfam" id="PF08241"/>
    </source>
</evidence>
<dbReference type="PANTHER" id="PTHR43591">
    <property type="entry name" value="METHYLTRANSFERASE"/>
    <property type="match status" value="1"/>
</dbReference>
<dbReference type="PANTHER" id="PTHR43591:SF24">
    <property type="entry name" value="2-METHOXY-6-POLYPRENYL-1,4-BENZOQUINOL METHYLASE, MITOCHONDRIAL"/>
    <property type="match status" value="1"/>
</dbReference>
<dbReference type="Pfam" id="PF08241">
    <property type="entry name" value="Methyltransf_11"/>
    <property type="match status" value="1"/>
</dbReference>
<dbReference type="RefSeq" id="WP_090244911.1">
    <property type="nucleotide sequence ID" value="NZ_FNOU01000009.1"/>
</dbReference>
<keyword evidence="2" id="KW-0808">Transferase</keyword>
<dbReference type="AlphaFoldDB" id="A0A1H3F7A7"/>
<organism evidence="2 3">
    <name type="scientific">Eubacterium barkeri</name>
    <name type="common">Clostridium barkeri</name>
    <dbReference type="NCBI Taxonomy" id="1528"/>
    <lineage>
        <taxon>Bacteria</taxon>
        <taxon>Bacillati</taxon>
        <taxon>Bacillota</taxon>
        <taxon>Clostridia</taxon>
        <taxon>Eubacteriales</taxon>
        <taxon>Eubacteriaceae</taxon>
        <taxon>Eubacterium</taxon>
    </lineage>
</organism>
<evidence type="ECO:0000313" key="3">
    <source>
        <dbReference type="Proteomes" id="UP000199652"/>
    </source>
</evidence>
<dbReference type="EMBL" id="FNOU01000009">
    <property type="protein sequence ID" value="SDX86861.1"/>
    <property type="molecule type" value="Genomic_DNA"/>
</dbReference>
<dbReference type="InterPro" id="IPR029063">
    <property type="entry name" value="SAM-dependent_MTases_sf"/>
</dbReference>
<dbReference type="STRING" id="1528.SAMN04488579_10966"/>
<keyword evidence="3" id="KW-1185">Reference proteome</keyword>
<protein>
    <submittedName>
        <fullName evidence="2">Methyltransferase domain-containing protein</fullName>
    </submittedName>
</protein>
<dbReference type="SUPFAM" id="SSF53335">
    <property type="entry name" value="S-adenosyl-L-methionine-dependent methyltransferases"/>
    <property type="match status" value="1"/>
</dbReference>
<dbReference type="OrthoDB" id="5522265at2"/>
<dbReference type="Gene3D" id="3.40.50.150">
    <property type="entry name" value="Vaccinia Virus protein VP39"/>
    <property type="match status" value="1"/>
</dbReference>
<name>A0A1H3F7A7_EUBBA</name>